<dbReference type="Gene3D" id="3.30.930.10">
    <property type="entry name" value="Bira Bifunctional Protein, Domain 2"/>
    <property type="match status" value="1"/>
</dbReference>
<comment type="function">
    <text evidence="12">Catalyzes the attachment of alanine to tRNA(Ala) in a two-step reaction: alanine is first activated by ATP to form Ala-AMP and then transferred to the acceptor end of tRNA(Ala). Also edits incorrectly charged Ser-tRNA(Ala) and Gly-tRNA(Ala) via its editing domain.</text>
</comment>
<dbReference type="GO" id="GO:0002161">
    <property type="term" value="F:aminoacyl-tRNA deacylase activity"/>
    <property type="evidence" value="ECO:0007669"/>
    <property type="project" value="TreeGrafter"/>
</dbReference>
<feature type="binding site" evidence="12">
    <location>
        <position position="703"/>
    </location>
    <ligand>
        <name>Zn(2+)</name>
        <dbReference type="ChEBI" id="CHEBI:29105"/>
    </ligand>
</feature>
<dbReference type="Gene3D" id="2.40.30.130">
    <property type="match status" value="1"/>
</dbReference>
<dbReference type="PROSITE" id="PS50860">
    <property type="entry name" value="AA_TRNA_LIGASE_II_ALA"/>
    <property type="match status" value="1"/>
</dbReference>
<keyword evidence="10 12" id="KW-0648">Protein biosynthesis</keyword>
<dbReference type="PRINTS" id="PR00980">
    <property type="entry name" value="TRNASYNTHALA"/>
</dbReference>
<feature type="binding site" evidence="12">
    <location>
        <position position="603"/>
    </location>
    <ligand>
        <name>Zn(2+)</name>
        <dbReference type="ChEBI" id="CHEBI:29105"/>
    </ligand>
</feature>
<comment type="subcellular location">
    <subcellularLocation>
        <location evidence="12">Cytoplasm</location>
    </subcellularLocation>
</comment>
<keyword evidence="3 12" id="KW-0820">tRNA-binding</keyword>
<dbReference type="NCBIfam" id="TIGR00344">
    <property type="entry name" value="alaS"/>
    <property type="match status" value="1"/>
</dbReference>
<dbReference type="GO" id="GO:0005737">
    <property type="term" value="C:cytoplasm"/>
    <property type="evidence" value="ECO:0007669"/>
    <property type="project" value="UniProtKB-SubCell"/>
</dbReference>
<dbReference type="SUPFAM" id="SSF55681">
    <property type="entry name" value="Class II aaRS and biotin synthetases"/>
    <property type="match status" value="1"/>
</dbReference>
<dbReference type="AlphaFoldDB" id="A0A497ES48"/>
<dbReference type="GO" id="GO:0008270">
    <property type="term" value="F:zinc ion binding"/>
    <property type="evidence" value="ECO:0007669"/>
    <property type="project" value="UniProtKB-UniRule"/>
</dbReference>
<evidence type="ECO:0000256" key="11">
    <source>
        <dbReference type="ARBA" id="ARBA00023146"/>
    </source>
</evidence>
<dbReference type="PANTHER" id="PTHR11777:SF9">
    <property type="entry name" value="ALANINE--TRNA LIGASE, CYTOPLASMIC"/>
    <property type="match status" value="1"/>
</dbReference>
<dbReference type="FunFam" id="3.30.930.10:FF:000056">
    <property type="entry name" value="Alanine--tRNA ligase"/>
    <property type="match status" value="1"/>
</dbReference>
<keyword evidence="13" id="KW-0175">Coiled coil</keyword>
<gene>
    <name evidence="12" type="primary">alaS</name>
    <name evidence="15" type="ORF">DRJ31_03380</name>
</gene>
<evidence type="ECO:0000256" key="6">
    <source>
        <dbReference type="ARBA" id="ARBA00022741"/>
    </source>
</evidence>
<reference evidence="15 16" key="1">
    <citation type="submission" date="2018-06" db="EMBL/GenBank/DDBJ databases">
        <title>Extensive metabolic versatility and redundancy in microbially diverse, dynamic hydrothermal sediments.</title>
        <authorList>
            <person name="Dombrowski N."/>
            <person name="Teske A."/>
            <person name="Baker B.J."/>
        </authorList>
    </citation>
    <scope>NUCLEOTIDE SEQUENCE [LARGE SCALE GENOMIC DNA]</scope>
    <source>
        <strain evidence="15">B66_G16</strain>
    </source>
</reference>
<dbReference type="FunFam" id="3.30.980.10:FF:000004">
    <property type="entry name" value="Alanine--tRNA ligase, cytoplasmic"/>
    <property type="match status" value="1"/>
</dbReference>
<dbReference type="InterPro" id="IPR003156">
    <property type="entry name" value="DHHA1_dom"/>
</dbReference>
<evidence type="ECO:0000259" key="14">
    <source>
        <dbReference type="PROSITE" id="PS50860"/>
    </source>
</evidence>
<dbReference type="Pfam" id="PF01411">
    <property type="entry name" value="tRNA-synt_2c"/>
    <property type="match status" value="1"/>
</dbReference>
<feature type="binding site" evidence="12">
    <location>
        <position position="707"/>
    </location>
    <ligand>
        <name>Zn(2+)</name>
        <dbReference type="ChEBI" id="CHEBI:29105"/>
    </ligand>
</feature>
<dbReference type="InterPro" id="IPR018163">
    <property type="entry name" value="Thr/Ala-tRNA-synth_IIc_edit"/>
</dbReference>
<evidence type="ECO:0000256" key="9">
    <source>
        <dbReference type="ARBA" id="ARBA00022884"/>
    </source>
</evidence>
<evidence type="ECO:0000313" key="15">
    <source>
        <dbReference type="EMBL" id="RLE49862.1"/>
    </source>
</evidence>
<feature type="domain" description="Alanyl-transfer RNA synthetases family profile" evidence="14">
    <location>
        <begin position="60"/>
        <end position="746"/>
    </location>
</feature>
<dbReference type="Gene3D" id="3.30.54.20">
    <property type="match status" value="1"/>
</dbReference>
<keyword evidence="6 12" id="KW-0547">Nucleotide-binding</keyword>
<dbReference type="InterPro" id="IPR018162">
    <property type="entry name" value="Ala-tRNA-ligase_IIc_anticod-bd"/>
</dbReference>
<name>A0A497ES48_9CREN</name>
<evidence type="ECO:0000256" key="10">
    <source>
        <dbReference type="ARBA" id="ARBA00022917"/>
    </source>
</evidence>
<dbReference type="FunFam" id="3.30.54.20:FF:000004">
    <property type="entry name" value="Alanine--tRNA ligase"/>
    <property type="match status" value="1"/>
</dbReference>
<evidence type="ECO:0000256" key="3">
    <source>
        <dbReference type="ARBA" id="ARBA00022555"/>
    </source>
</evidence>
<proteinExistence type="inferred from homology"/>
<evidence type="ECO:0000256" key="2">
    <source>
        <dbReference type="ARBA" id="ARBA00022490"/>
    </source>
</evidence>
<keyword evidence="9 12" id="KW-0694">RNA-binding</keyword>
<dbReference type="EMBL" id="QMQV01000020">
    <property type="protein sequence ID" value="RLE49862.1"/>
    <property type="molecule type" value="Genomic_DNA"/>
</dbReference>
<organism evidence="15 16">
    <name type="scientific">Thermoproteota archaeon</name>
    <dbReference type="NCBI Taxonomy" id="2056631"/>
    <lineage>
        <taxon>Archaea</taxon>
        <taxon>Thermoproteota</taxon>
    </lineage>
</organism>
<dbReference type="EC" id="6.1.1.7" evidence="12"/>
<dbReference type="InterPro" id="IPR002318">
    <property type="entry name" value="Ala-tRNA-lgiase_IIc"/>
</dbReference>
<dbReference type="GO" id="GO:0006419">
    <property type="term" value="P:alanyl-tRNA aminoacylation"/>
    <property type="evidence" value="ECO:0007669"/>
    <property type="project" value="UniProtKB-UniRule"/>
</dbReference>
<dbReference type="SUPFAM" id="SSF101353">
    <property type="entry name" value="Putative anticodon-binding domain of alanyl-tRNA synthetase (AlaRS)"/>
    <property type="match status" value="1"/>
</dbReference>
<evidence type="ECO:0000256" key="12">
    <source>
        <dbReference type="HAMAP-Rule" id="MF_00036"/>
    </source>
</evidence>
<evidence type="ECO:0000313" key="16">
    <source>
        <dbReference type="Proteomes" id="UP000278475"/>
    </source>
</evidence>
<dbReference type="HAMAP" id="MF_00036_A">
    <property type="entry name" value="Ala_tRNA_synth_A"/>
    <property type="match status" value="1"/>
</dbReference>
<dbReference type="Gene3D" id="3.10.310.40">
    <property type="match status" value="1"/>
</dbReference>
<dbReference type="GO" id="GO:0005524">
    <property type="term" value="F:ATP binding"/>
    <property type="evidence" value="ECO:0007669"/>
    <property type="project" value="UniProtKB-UniRule"/>
</dbReference>
<dbReference type="Pfam" id="PF07973">
    <property type="entry name" value="tRNA_SAD"/>
    <property type="match status" value="1"/>
</dbReference>
<comment type="cofactor">
    <cofactor evidence="12">
        <name>Zn(2+)</name>
        <dbReference type="ChEBI" id="CHEBI:29105"/>
    </cofactor>
    <text evidence="12">Binds 1 zinc ion per subunit.</text>
</comment>
<protein>
    <recommendedName>
        <fullName evidence="12">Alanine--tRNA ligase</fullName>
        <ecNumber evidence="12">6.1.1.7</ecNumber>
    </recommendedName>
    <alternativeName>
        <fullName evidence="12">Alanyl-tRNA synthetase</fullName>
        <shortName evidence="12">AlaRS</shortName>
    </alternativeName>
</protein>
<comment type="similarity">
    <text evidence="1 12">Belongs to the class-II aminoacyl-tRNA synthetase family.</text>
</comment>
<dbReference type="SUPFAM" id="SSF55186">
    <property type="entry name" value="ThrRS/AlaRS common domain"/>
    <property type="match status" value="1"/>
</dbReference>
<keyword evidence="2 12" id="KW-0963">Cytoplasm</keyword>
<dbReference type="FunFam" id="3.10.310.40:FF:000001">
    <property type="entry name" value="Alanine--tRNA ligase"/>
    <property type="match status" value="1"/>
</dbReference>
<dbReference type="NCBIfam" id="TIGR03683">
    <property type="entry name" value="A-tRNA_syn_arch"/>
    <property type="match status" value="1"/>
</dbReference>
<evidence type="ECO:0000256" key="4">
    <source>
        <dbReference type="ARBA" id="ARBA00022598"/>
    </source>
</evidence>
<dbReference type="InterPro" id="IPR050058">
    <property type="entry name" value="Ala-tRNA_ligase"/>
</dbReference>
<accession>A0A497ES48</accession>
<dbReference type="InterPro" id="IPR045864">
    <property type="entry name" value="aa-tRNA-synth_II/BPL/LPL"/>
</dbReference>
<evidence type="ECO:0000256" key="1">
    <source>
        <dbReference type="ARBA" id="ARBA00008226"/>
    </source>
</evidence>
<keyword evidence="5 12" id="KW-0479">Metal-binding</keyword>
<comment type="caution">
    <text evidence="15">The sequence shown here is derived from an EMBL/GenBank/DDBJ whole genome shotgun (WGS) entry which is preliminary data.</text>
</comment>
<keyword evidence="4 12" id="KW-0436">Ligase</keyword>
<dbReference type="InterPro" id="IPR022429">
    <property type="entry name" value="Ala-tRNA_lgiase_arc"/>
</dbReference>
<dbReference type="InterPro" id="IPR018164">
    <property type="entry name" value="Ala-tRNA-synth_IIc_N"/>
</dbReference>
<dbReference type="InterPro" id="IPR009000">
    <property type="entry name" value="Transl_B-barrel_sf"/>
</dbReference>
<evidence type="ECO:0000256" key="13">
    <source>
        <dbReference type="SAM" id="Coils"/>
    </source>
</evidence>
<dbReference type="Gene3D" id="3.30.980.10">
    <property type="entry name" value="Threonyl-trna Synthetase, Chain A, domain 2"/>
    <property type="match status" value="1"/>
</dbReference>
<sequence length="909" mass="102769">MTVDPREYELQFFKENGFVRKQCKLCGRFFWTQDVDREVCGDSPCVEYMFINNPPTRRRYTIAEMREEFLRFFEENGHVRIKRYPVIARWREDIFLTIASIACFQPHVTSGEVPPPHNPLVMSQPSIRLADVDSVGKTGGRHLTIFEMMAHHAFNSKENFIYWKDKTVEYHHRFLTERLGIPPEEIAYIEHWWEGGGDAGPDVEGVVRGLEISTLVFMQYHKVNDSYVELPIKIVDTGYGLERFTWLSTGTPTAFETIFGSLVDKFRKLAAIERVDEKLMVEVVKQAGAMNISDMGSKLKARKLVAERIGVDALELDKMLSPIEDLYAILDHTKALMFMLGDGIVPSNVRAGYLARFLIRRTLRLMRNLGMSIPLSELISMQIDYWADQFPEFVEQRDRILEIVDLEQQKYDKLLSEGKALAQKVVKDLMRKKIEEFPVDKLAELYDSHGIPPELVREVGQSMGIKVEIPDNFDSIVASRHASSQPAISKEPIPPWVENLPPTKALYYEDPEQLEFEANVVFSNGNRVVLDQTAFYPEGGGQLSDRGILIFDGRKVNVVDVQRFKDVIVHYLDSPLPSECVKVRGLVDGTRRKALMRHHTSTHIILGAARKVLGEHVWQEGAQKDVEKSRLDISHYKRITPEQIKEIEKLANLIVMENRPVNIFFSDRSEAEKKYGFRLYQGGVVPGKLLRVVEIPGWDTEACGGLHCKSTGEIGIIKVIGVDRIQDGVERLEFVAGEAALKYLEQEEAKLKKVAELLNSPIDQVEEAAKKLSEELRQARKEIEKLKKTLSEYRAEQLLSKAITIGNVKLIFSLEKGLSQDDLLLIASSIVSKSEDALAIIASSDQELVRFVILAGSKATQHVDAGVLAKKLASLIEGKGGGKRDFGQGSGKHAGKLAEALAIIKEELR</sequence>
<keyword evidence="8 12" id="KW-0067">ATP-binding</keyword>
<comment type="domain">
    <text evidence="12">Consists of three domains; the N-terminal catalytic domain, the editing domain and the C-terminal C-Ala domain. The editing domain removes incorrectly charged amino acids, while the C-Ala domain, along with tRNA(Ala), serves as a bridge to cooperatively bring together the editing and aminoacylation centers thus stimulating deacylation of misacylated tRNAs.</text>
</comment>
<evidence type="ECO:0000256" key="8">
    <source>
        <dbReference type="ARBA" id="ARBA00022840"/>
    </source>
</evidence>
<dbReference type="InterPro" id="IPR018165">
    <property type="entry name" value="Ala-tRNA-synth_IIc_core"/>
</dbReference>
<dbReference type="Proteomes" id="UP000278475">
    <property type="component" value="Unassembled WGS sequence"/>
</dbReference>
<dbReference type="Pfam" id="PF02272">
    <property type="entry name" value="DHHA1"/>
    <property type="match status" value="1"/>
</dbReference>
<feature type="coiled-coil region" evidence="13">
    <location>
        <begin position="762"/>
        <end position="796"/>
    </location>
</feature>
<dbReference type="CDD" id="cd00673">
    <property type="entry name" value="AlaRS_core"/>
    <property type="match status" value="1"/>
</dbReference>
<comment type="catalytic activity">
    <reaction evidence="12">
        <text>tRNA(Ala) + L-alanine + ATP = L-alanyl-tRNA(Ala) + AMP + diphosphate</text>
        <dbReference type="Rhea" id="RHEA:12540"/>
        <dbReference type="Rhea" id="RHEA-COMP:9657"/>
        <dbReference type="Rhea" id="RHEA-COMP:9923"/>
        <dbReference type="ChEBI" id="CHEBI:30616"/>
        <dbReference type="ChEBI" id="CHEBI:33019"/>
        <dbReference type="ChEBI" id="CHEBI:57972"/>
        <dbReference type="ChEBI" id="CHEBI:78442"/>
        <dbReference type="ChEBI" id="CHEBI:78497"/>
        <dbReference type="ChEBI" id="CHEBI:456215"/>
        <dbReference type="EC" id="6.1.1.7"/>
    </reaction>
</comment>
<evidence type="ECO:0000256" key="7">
    <source>
        <dbReference type="ARBA" id="ARBA00022833"/>
    </source>
</evidence>
<dbReference type="SUPFAM" id="SSF50447">
    <property type="entry name" value="Translation proteins"/>
    <property type="match status" value="1"/>
</dbReference>
<dbReference type="GO" id="GO:0004813">
    <property type="term" value="F:alanine-tRNA ligase activity"/>
    <property type="evidence" value="ECO:0007669"/>
    <property type="project" value="UniProtKB-UniRule"/>
</dbReference>
<dbReference type="PANTHER" id="PTHR11777">
    <property type="entry name" value="ALANYL-TRNA SYNTHETASE"/>
    <property type="match status" value="1"/>
</dbReference>
<dbReference type="Gene3D" id="6.10.250.550">
    <property type="match status" value="1"/>
</dbReference>
<keyword evidence="7 12" id="KW-0862">Zinc</keyword>
<dbReference type="SMART" id="SM00863">
    <property type="entry name" value="tRNA_SAD"/>
    <property type="match status" value="1"/>
</dbReference>
<keyword evidence="11 12" id="KW-0030">Aminoacyl-tRNA synthetase</keyword>
<dbReference type="GO" id="GO:0000049">
    <property type="term" value="F:tRNA binding"/>
    <property type="evidence" value="ECO:0007669"/>
    <property type="project" value="UniProtKB-KW"/>
</dbReference>
<dbReference type="InterPro" id="IPR012947">
    <property type="entry name" value="tRNA_SAD"/>
</dbReference>
<feature type="binding site" evidence="12">
    <location>
        <position position="599"/>
    </location>
    <ligand>
        <name>Zn(2+)</name>
        <dbReference type="ChEBI" id="CHEBI:29105"/>
    </ligand>
</feature>
<evidence type="ECO:0000256" key="5">
    <source>
        <dbReference type="ARBA" id="ARBA00022723"/>
    </source>
</evidence>